<evidence type="ECO:0000256" key="1">
    <source>
        <dbReference type="SAM" id="MobiDB-lite"/>
    </source>
</evidence>
<accession>A0A0L8FHA6</accession>
<dbReference type="GO" id="GO:0031267">
    <property type="term" value="F:small GTPase binding"/>
    <property type="evidence" value="ECO:0007669"/>
    <property type="project" value="InterPro"/>
</dbReference>
<feature type="region of interest" description="Disordered" evidence="1">
    <location>
        <begin position="100"/>
        <end position="120"/>
    </location>
</feature>
<dbReference type="InterPro" id="IPR039767">
    <property type="entry name" value="RALBP1"/>
</dbReference>
<sequence>MLSQAIEKSRADFQGDVEVHVPAEIQAIQPVVFNDCKYIEDEELLRLLEEEEALKLEEEELIAIGDELHQKIETEQSEIERLHQEIVELNYLRQDSDLDEISCSSESSSESEDEEELQEHLNQLIRDNELLEKKNTELCQKIHEERMICLDVKVQIRLLQQKQQEPSNSVSLGVGNSGLTGSVGANTENSGSLGLGRSFDKEATSL</sequence>
<gene>
    <name evidence="2" type="ORF">OCBIM_22020439mg</name>
</gene>
<protein>
    <submittedName>
        <fullName evidence="2">Uncharacterized protein</fullName>
    </submittedName>
</protein>
<dbReference type="OrthoDB" id="10033734at2759"/>
<proteinExistence type="predicted"/>
<dbReference type="PANTHER" id="PTHR12783">
    <property type="entry name" value="RALA BINDING PROTEIN 1 RALBP1"/>
    <property type="match status" value="1"/>
</dbReference>
<dbReference type="AlphaFoldDB" id="A0A0L8FHA6"/>
<feature type="region of interest" description="Disordered" evidence="1">
    <location>
        <begin position="183"/>
        <end position="206"/>
    </location>
</feature>
<dbReference type="GO" id="GO:0007264">
    <property type="term" value="P:small GTPase-mediated signal transduction"/>
    <property type="evidence" value="ECO:0007669"/>
    <property type="project" value="InterPro"/>
</dbReference>
<reference evidence="2" key="1">
    <citation type="submission" date="2015-07" db="EMBL/GenBank/DDBJ databases">
        <title>MeaNS - Measles Nucleotide Surveillance Program.</title>
        <authorList>
            <person name="Tran T."/>
            <person name="Druce J."/>
        </authorList>
    </citation>
    <scope>NUCLEOTIDE SEQUENCE</scope>
    <source>
        <strain evidence="2">UCB-OBI-ISO-001</strain>
        <tissue evidence="2">Gonad</tissue>
    </source>
</reference>
<dbReference type="STRING" id="37653.A0A0L8FHA6"/>
<dbReference type="GO" id="GO:0005096">
    <property type="term" value="F:GTPase activator activity"/>
    <property type="evidence" value="ECO:0007669"/>
    <property type="project" value="InterPro"/>
</dbReference>
<dbReference type="PANTHER" id="PTHR12783:SF5">
    <property type="entry name" value="RALA-BINDING PROTEIN 1"/>
    <property type="match status" value="1"/>
</dbReference>
<name>A0A0L8FHA6_OCTBM</name>
<organism evidence="2">
    <name type="scientific">Octopus bimaculoides</name>
    <name type="common">California two-spotted octopus</name>
    <dbReference type="NCBI Taxonomy" id="37653"/>
    <lineage>
        <taxon>Eukaryota</taxon>
        <taxon>Metazoa</taxon>
        <taxon>Spiralia</taxon>
        <taxon>Lophotrochozoa</taxon>
        <taxon>Mollusca</taxon>
        <taxon>Cephalopoda</taxon>
        <taxon>Coleoidea</taxon>
        <taxon>Octopodiformes</taxon>
        <taxon>Octopoda</taxon>
        <taxon>Incirrata</taxon>
        <taxon>Octopodidae</taxon>
        <taxon>Octopus</taxon>
    </lineage>
</organism>
<evidence type="ECO:0000313" key="2">
    <source>
        <dbReference type="EMBL" id="KOF63055.1"/>
    </source>
</evidence>
<dbReference type="EMBL" id="KQ431681">
    <property type="protein sequence ID" value="KOF63055.1"/>
    <property type="molecule type" value="Genomic_DNA"/>
</dbReference>